<accession>X0SX50</accession>
<evidence type="ECO:0000259" key="8">
    <source>
        <dbReference type="Pfam" id="PF00940"/>
    </source>
</evidence>
<feature type="domain" description="DNA-directed RNA polymerase C-terminal" evidence="8">
    <location>
        <begin position="25"/>
        <end position="397"/>
    </location>
</feature>
<dbReference type="Pfam" id="PF00940">
    <property type="entry name" value="RNA_pol"/>
    <property type="match status" value="1"/>
</dbReference>
<dbReference type="PANTHER" id="PTHR10102:SF0">
    <property type="entry name" value="DNA-DIRECTED RNA POLYMERASE, MITOCHONDRIAL"/>
    <property type="match status" value="1"/>
</dbReference>
<evidence type="ECO:0000256" key="1">
    <source>
        <dbReference type="ARBA" id="ARBA00009493"/>
    </source>
</evidence>
<name>X0SX50_9ZZZZ</name>
<dbReference type="PANTHER" id="PTHR10102">
    <property type="entry name" value="DNA-DIRECTED RNA POLYMERASE, MITOCHONDRIAL"/>
    <property type="match status" value="1"/>
</dbReference>
<dbReference type="Gene3D" id="1.10.150.20">
    <property type="entry name" value="5' to 3' exonuclease, C-terminal subdomain"/>
    <property type="match status" value="1"/>
</dbReference>
<evidence type="ECO:0000256" key="4">
    <source>
        <dbReference type="ARBA" id="ARBA00022679"/>
    </source>
</evidence>
<dbReference type="AlphaFoldDB" id="X0SX50"/>
<organism evidence="9">
    <name type="scientific">marine sediment metagenome</name>
    <dbReference type="NCBI Taxonomy" id="412755"/>
    <lineage>
        <taxon>unclassified sequences</taxon>
        <taxon>metagenomes</taxon>
        <taxon>ecological metagenomes</taxon>
    </lineage>
</organism>
<keyword evidence="3" id="KW-0240">DNA-directed RNA polymerase</keyword>
<dbReference type="EC" id="2.7.7.6" evidence="2"/>
<dbReference type="EMBL" id="BARS01007199">
    <property type="protein sequence ID" value="GAF79721.1"/>
    <property type="molecule type" value="Genomic_DNA"/>
</dbReference>
<evidence type="ECO:0000256" key="5">
    <source>
        <dbReference type="ARBA" id="ARBA00022695"/>
    </source>
</evidence>
<evidence type="ECO:0000256" key="3">
    <source>
        <dbReference type="ARBA" id="ARBA00022478"/>
    </source>
</evidence>
<dbReference type="Gene3D" id="1.10.287.280">
    <property type="match status" value="1"/>
</dbReference>
<feature type="non-terminal residue" evidence="9">
    <location>
        <position position="399"/>
    </location>
</feature>
<feature type="non-terminal residue" evidence="9">
    <location>
        <position position="1"/>
    </location>
</feature>
<dbReference type="GO" id="GO:0003899">
    <property type="term" value="F:DNA-directed RNA polymerase activity"/>
    <property type="evidence" value="ECO:0007669"/>
    <property type="project" value="UniProtKB-EC"/>
</dbReference>
<keyword evidence="4" id="KW-0808">Transferase</keyword>
<protein>
    <recommendedName>
        <fullName evidence="2">DNA-directed RNA polymerase</fullName>
        <ecNumber evidence="2">2.7.7.6</ecNumber>
    </recommendedName>
</protein>
<comment type="similarity">
    <text evidence="1">Belongs to the phage and mitochondrial RNA polymerase family.</text>
</comment>
<evidence type="ECO:0000313" key="9">
    <source>
        <dbReference type="EMBL" id="GAF79721.1"/>
    </source>
</evidence>
<evidence type="ECO:0000256" key="2">
    <source>
        <dbReference type="ARBA" id="ARBA00012418"/>
    </source>
</evidence>
<dbReference type="SUPFAM" id="SSF56672">
    <property type="entry name" value="DNA/RNA polymerases"/>
    <property type="match status" value="1"/>
</dbReference>
<sequence>ALGTALSPQGTGLAKALIKFKRGVKLGKNGFTHLCVHAAGVFGNDKVSLQDRVAWVLQRADEIIGTGTDPDSYRDFWRQADKPYMFLAVCEELAECILSSTKEREEFISHIPCAQDGSCNGIQHYSAMLRDPVGAVSVNLMDADIPKDIYLNCADKVIEFINYGLKYEQTFNGKEWIPAKDIDTVMQRGWLEFTVRRDATKKPTMVIPYGGTKISCRDDCRLYLDKFTKKARDDDPEYRNPFEILKYLDENQKAINTQTYAITMLHHLVWKALDEIVIAARTAMIFLKKITQVIVNDGKHGNMLYWDSPTGVRVYQDIKDTKQNRVTTYLEGTIKLTLQEDTKKIDKRRMQTSISPNFVHNLDTSHLQMTTCTASDYSIQDFCTVHDSFATHAGNCDLL</sequence>
<gene>
    <name evidence="9" type="ORF">S01H1_13906</name>
</gene>
<comment type="catalytic activity">
    <reaction evidence="7">
        <text>RNA(n) + a ribonucleoside 5'-triphosphate = RNA(n+1) + diphosphate</text>
        <dbReference type="Rhea" id="RHEA:21248"/>
        <dbReference type="Rhea" id="RHEA-COMP:14527"/>
        <dbReference type="Rhea" id="RHEA-COMP:17342"/>
        <dbReference type="ChEBI" id="CHEBI:33019"/>
        <dbReference type="ChEBI" id="CHEBI:61557"/>
        <dbReference type="ChEBI" id="CHEBI:140395"/>
        <dbReference type="EC" id="2.7.7.6"/>
    </reaction>
</comment>
<comment type="caution">
    <text evidence="9">The sequence shown here is derived from an EMBL/GenBank/DDBJ whole genome shotgun (WGS) entry which is preliminary data.</text>
</comment>
<dbReference type="GO" id="GO:0003677">
    <property type="term" value="F:DNA binding"/>
    <property type="evidence" value="ECO:0007669"/>
    <property type="project" value="InterPro"/>
</dbReference>
<evidence type="ECO:0000256" key="7">
    <source>
        <dbReference type="ARBA" id="ARBA00048552"/>
    </source>
</evidence>
<dbReference type="InterPro" id="IPR043502">
    <property type="entry name" value="DNA/RNA_pol_sf"/>
</dbReference>
<dbReference type="GO" id="GO:0034245">
    <property type="term" value="C:mitochondrial DNA-directed RNA polymerase complex"/>
    <property type="evidence" value="ECO:0007669"/>
    <property type="project" value="TreeGrafter"/>
</dbReference>
<dbReference type="InterPro" id="IPR046950">
    <property type="entry name" value="DNA-dir_Rpol_C_phage-type"/>
</dbReference>
<evidence type="ECO:0000256" key="6">
    <source>
        <dbReference type="ARBA" id="ARBA00023163"/>
    </source>
</evidence>
<dbReference type="InterPro" id="IPR002092">
    <property type="entry name" value="DNA-dir_Rpol_phage-type"/>
</dbReference>
<dbReference type="GO" id="GO:0006390">
    <property type="term" value="P:mitochondrial transcription"/>
    <property type="evidence" value="ECO:0007669"/>
    <property type="project" value="TreeGrafter"/>
</dbReference>
<keyword evidence="6" id="KW-0804">Transcription</keyword>
<proteinExistence type="inferred from homology"/>
<keyword evidence="5" id="KW-0548">Nucleotidyltransferase</keyword>
<reference evidence="9" key="1">
    <citation type="journal article" date="2014" name="Front. Microbiol.">
        <title>High frequency of phylogenetically diverse reductive dehalogenase-homologous genes in deep subseafloor sedimentary metagenomes.</title>
        <authorList>
            <person name="Kawai M."/>
            <person name="Futagami T."/>
            <person name="Toyoda A."/>
            <person name="Takaki Y."/>
            <person name="Nishi S."/>
            <person name="Hori S."/>
            <person name="Arai W."/>
            <person name="Tsubouchi T."/>
            <person name="Morono Y."/>
            <person name="Uchiyama I."/>
            <person name="Ito T."/>
            <person name="Fujiyama A."/>
            <person name="Inagaki F."/>
            <person name="Takami H."/>
        </authorList>
    </citation>
    <scope>NUCLEOTIDE SEQUENCE</scope>
    <source>
        <strain evidence="9">Expedition CK06-06</strain>
    </source>
</reference>